<evidence type="ECO:0000313" key="1">
    <source>
        <dbReference type="Proteomes" id="UP000887580"/>
    </source>
</evidence>
<name>A0AC35GE63_9BILA</name>
<accession>A0AC35GE63</accession>
<dbReference type="WBParaSite" id="PS1159_v2.g4128.t1">
    <property type="protein sequence ID" value="PS1159_v2.g4128.t1"/>
    <property type="gene ID" value="PS1159_v2.g4128"/>
</dbReference>
<protein>
    <submittedName>
        <fullName evidence="2">Serpentine Receptor, class H</fullName>
    </submittedName>
</protein>
<evidence type="ECO:0000313" key="2">
    <source>
        <dbReference type="WBParaSite" id="PS1159_v2.g4128.t1"/>
    </source>
</evidence>
<proteinExistence type="predicted"/>
<organism evidence="1 2">
    <name type="scientific">Panagrolaimus sp. PS1159</name>
    <dbReference type="NCBI Taxonomy" id="55785"/>
    <lineage>
        <taxon>Eukaryota</taxon>
        <taxon>Metazoa</taxon>
        <taxon>Ecdysozoa</taxon>
        <taxon>Nematoda</taxon>
        <taxon>Chromadorea</taxon>
        <taxon>Rhabditida</taxon>
        <taxon>Tylenchina</taxon>
        <taxon>Panagrolaimomorpha</taxon>
        <taxon>Panagrolaimoidea</taxon>
        <taxon>Panagrolaimidae</taxon>
        <taxon>Panagrolaimus</taxon>
    </lineage>
</organism>
<reference evidence="2" key="1">
    <citation type="submission" date="2022-11" db="UniProtKB">
        <authorList>
            <consortium name="WormBaseParasite"/>
        </authorList>
    </citation>
    <scope>IDENTIFICATION</scope>
</reference>
<sequence length="333" mass="37563">MKHSPKEMKHYKWMLLIQTLWTCNFGLLLGLLWIPVPLFPAMASYIRGPLSILGKSGAHIIMCILSGSALCIASCLLIEIFFRYATVAQLQIYHFITSKKMIPVIAGINLFSFGSGFGVNYMAKVPFSQLRNTTLIVIPDLQPIFDSEIIFGYILDSPYITAYGIYSLVFFGLFSIISNIFIYLLIRSLYKQKTIMSKRNYRMQTSLFIAVAIQFFIPFFFGVVPTVIVTILAHSHIKNITVICEVCLCLGCLHTVFSNLTTVVFVKPYRRAMLKYIGTFVFLITGRKVKWINSGFTSITPRVRGAATTNISNVSRISQFPPPPLTRQLSNVS</sequence>
<dbReference type="Proteomes" id="UP000887580">
    <property type="component" value="Unplaced"/>
</dbReference>